<dbReference type="RefSeq" id="WP_166914006.1">
    <property type="nucleotide sequence ID" value="NZ_CP050253.1"/>
</dbReference>
<keyword evidence="2" id="KW-0732">Signal</keyword>
<dbReference type="Gene3D" id="3.40.50.10610">
    <property type="entry name" value="ABC-type transport auxiliary lipoprotein component"/>
    <property type="match status" value="1"/>
</dbReference>
<evidence type="ECO:0000313" key="3">
    <source>
        <dbReference type="EMBL" id="QIQ20347.1"/>
    </source>
</evidence>
<proteinExistence type="predicted"/>
<dbReference type="NCBIfam" id="TIGR02722">
    <property type="entry name" value="lp"/>
    <property type="match status" value="1"/>
</dbReference>
<gene>
    <name evidence="3" type="primary">lpoB</name>
    <name evidence="3" type="ORF">IPMB12_00825</name>
</gene>
<organism evidence="3 4">
    <name type="scientific">Zophobihabitans entericus</name>
    <dbReference type="NCBI Taxonomy" id="1635327"/>
    <lineage>
        <taxon>Bacteria</taxon>
        <taxon>Pseudomonadati</taxon>
        <taxon>Pseudomonadota</taxon>
        <taxon>Gammaproteobacteria</taxon>
        <taxon>Orbales</taxon>
        <taxon>Orbaceae</taxon>
        <taxon>Zophobihabitans</taxon>
    </lineage>
</organism>
<protein>
    <recommendedName>
        <fullName evidence="1">Penicillin-binding protein activator LpoB</fullName>
    </recommendedName>
</protein>
<dbReference type="EMBL" id="CP050253">
    <property type="protein sequence ID" value="QIQ20347.1"/>
    <property type="molecule type" value="Genomic_DNA"/>
</dbReference>
<evidence type="ECO:0000313" key="4">
    <source>
        <dbReference type="Proteomes" id="UP000501168"/>
    </source>
</evidence>
<dbReference type="Proteomes" id="UP000501168">
    <property type="component" value="Chromosome"/>
</dbReference>
<dbReference type="KEGG" id="orb:IPMB12_00825"/>
<name>A0A6G9I911_9GAMM</name>
<dbReference type="InterPro" id="IPR014094">
    <property type="entry name" value="LpoB"/>
</dbReference>
<evidence type="ECO:0000256" key="1">
    <source>
        <dbReference type="NCBIfam" id="TIGR02722"/>
    </source>
</evidence>
<reference evidence="3 4" key="1">
    <citation type="submission" date="2020-03" db="EMBL/GenBank/DDBJ databases">
        <title>Complete genome sequence of Orbus sp. IPMB12 (BCRC 80908).</title>
        <authorList>
            <person name="Lo W.-S."/>
            <person name="Chang T.-H."/>
            <person name="Kuo C.-H."/>
        </authorList>
    </citation>
    <scope>NUCLEOTIDE SEQUENCE [LARGE SCALE GENOMIC DNA]</scope>
    <source>
        <strain evidence="3 4">IPMB12</strain>
    </source>
</reference>
<accession>A0A6G9I911</accession>
<feature type="chain" id="PRO_5026179054" description="Penicillin-binding protein activator LpoB" evidence="2">
    <location>
        <begin position="28"/>
        <end position="207"/>
    </location>
</feature>
<dbReference type="PROSITE" id="PS51257">
    <property type="entry name" value="PROKAR_LIPOPROTEIN"/>
    <property type="match status" value="1"/>
</dbReference>
<dbReference type="AlphaFoldDB" id="A0A6G9I911"/>
<keyword evidence="4" id="KW-1185">Reference proteome</keyword>
<dbReference type="Pfam" id="PF13036">
    <property type="entry name" value="LpoB"/>
    <property type="match status" value="1"/>
</dbReference>
<evidence type="ECO:0000256" key="2">
    <source>
        <dbReference type="SAM" id="SignalP"/>
    </source>
</evidence>
<dbReference type="InParanoid" id="A0A6G9I911"/>
<sequence length="207" mass="22651">MVTKTFSRITALITLSAAIILSGCSNNIEYINEDNADQAISLGLDRKDFENAAQDALESLLASNALNKAGGGRYVVAIGKVVNNTTLRIDTDMLIKKIRIGMLQSGKAVITSAVSANGTADELIFDVRELRDNDEFKQDTIAQKGTLYAPDFSLTGKILQRIARTGNDKQMVEYYFQLTLTELRSGLVYWESESTVGKLGSNKSAIW</sequence>
<feature type="signal peptide" evidence="2">
    <location>
        <begin position="1"/>
        <end position="27"/>
    </location>
</feature>